<accession>A0A4P7P3Q4</accession>
<proteinExistence type="predicted"/>
<protein>
    <submittedName>
        <fullName evidence="2">Pimeloyl-[acyl-carrier protein] methyl ester esterase</fullName>
        <ecNumber evidence="2">3.1.1.85</ecNumber>
    </submittedName>
</protein>
<dbReference type="RefSeq" id="WP_135796592.1">
    <property type="nucleotide sequence ID" value="NZ_CP032096.1"/>
</dbReference>
<dbReference type="Pfam" id="PF00561">
    <property type="entry name" value="Abhydrolase_1"/>
    <property type="match status" value="1"/>
</dbReference>
<dbReference type="Proteomes" id="UP000296201">
    <property type="component" value="Chromosome"/>
</dbReference>
<dbReference type="PRINTS" id="PR00111">
    <property type="entry name" value="ABHYDROLASE"/>
</dbReference>
<dbReference type="OrthoDB" id="9780744at2"/>
<reference evidence="2 3" key="1">
    <citation type="submission" date="2018-08" db="EMBL/GenBank/DDBJ databases">
        <title>Horizontal acquisition of hydrogen conversion ability and other habitat adaptations in Hydrogenovibrio crunogenus strains.</title>
        <authorList>
            <person name="Gonnella G."/>
            <person name="Adam N."/>
            <person name="Perner M."/>
        </authorList>
    </citation>
    <scope>NUCLEOTIDE SEQUENCE [LARGE SCALE GENOMIC DNA]</scope>
    <source>
        <strain evidence="2 3">SP-41</strain>
    </source>
</reference>
<keyword evidence="2" id="KW-0378">Hydrolase</keyword>
<dbReference type="GO" id="GO:0090499">
    <property type="term" value="F:pimelyl-[acyl-carrier protein] methyl ester esterase activity"/>
    <property type="evidence" value="ECO:0007669"/>
    <property type="project" value="UniProtKB-EC"/>
</dbReference>
<dbReference type="InterPro" id="IPR050228">
    <property type="entry name" value="Carboxylesterase_BioH"/>
</dbReference>
<dbReference type="SUPFAM" id="SSF53474">
    <property type="entry name" value="alpha/beta-Hydrolases"/>
    <property type="match status" value="1"/>
</dbReference>
<dbReference type="InterPro" id="IPR029058">
    <property type="entry name" value="AB_hydrolase_fold"/>
</dbReference>
<feature type="domain" description="AB hydrolase-1" evidence="1">
    <location>
        <begin position="27"/>
        <end position="257"/>
    </location>
</feature>
<dbReference type="PANTHER" id="PTHR43194:SF5">
    <property type="entry name" value="PIMELOYL-[ACYL-CARRIER PROTEIN] METHYL ESTER ESTERASE"/>
    <property type="match status" value="1"/>
</dbReference>
<organism evidence="2 3">
    <name type="scientific">Hydrogenovibrio crunogenus</name>
    <dbReference type="NCBI Taxonomy" id="39765"/>
    <lineage>
        <taxon>Bacteria</taxon>
        <taxon>Pseudomonadati</taxon>
        <taxon>Pseudomonadota</taxon>
        <taxon>Gammaproteobacteria</taxon>
        <taxon>Thiotrichales</taxon>
        <taxon>Piscirickettsiaceae</taxon>
        <taxon>Hydrogenovibrio</taxon>
    </lineage>
</organism>
<evidence type="ECO:0000313" key="3">
    <source>
        <dbReference type="Proteomes" id="UP000296201"/>
    </source>
</evidence>
<evidence type="ECO:0000313" key="2">
    <source>
        <dbReference type="EMBL" id="QBZ84022.1"/>
    </source>
</evidence>
<name>A0A4P7P3Q4_9GAMM</name>
<dbReference type="PANTHER" id="PTHR43194">
    <property type="entry name" value="HYDROLASE ALPHA/BETA FOLD FAMILY"/>
    <property type="match status" value="1"/>
</dbReference>
<dbReference type="Gene3D" id="3.40.50.1820">
    <property type="entry name" value="alpha/beta hydrolase"/>
    <property type="match status" value="1"/>
</dbReference>
<evidence type="ECO:0000259" key="1">
    <source>
        <dbReference type="Pfam" id="PF00561"/>
    </source>
</evidence>
<dbReference type="PRINTS" id="PR00412">
    <property type="entry name" value="EPOXHYDRLASE"/>
</dbReference>
<sequence>MEEITLHTDTLPYLGNLPTEQVESLTLIHGWAAENSIWDDWAKETLCPYFEVTLIELPGFGQSPPFETLAQEDINAAWLAVLDAQLPEQTHLLGWSLGGLLAQQLAEQFPEKIKTLTCLASTPRFVQNDGWKWAVSPPLLTDFIKAMGVEYGGVLKQFWRLQLQGSDNARPLMKKLTQHMTNRRLPHYLGLIQGLYLLRDIDNRDLLLRLEQPTLWLLGEHDPLIPKELIEDLASLQPDGKTCLISGASHMPFFSHPEETAQQLIQFLQAHPYKAAP</sequence>
<dbReference type="EC" id="3.1.1.85" evidence="2"/>
<keyword evidence="3" id="KW-1185">Reference proteome</keyword>
<dbReference type="InterPro" id="IPR000639">
    <property type="entry name" value="Epox_hydrolase-like"/>
</dbReference>
<dbReference type="EMBL" id="CP032096">
    <property type="protein sequence ID" value="QBZ84022.1"/>
    <property type="molecule type" value="Genomic_DNA"/>
</dbReference>
<dbReference type="AlphaFoldDB" id="A0A4P7P3Q4"/>
<gene>
    <name evidence="2" type="primary">bioH</name>
    <name evidence="2" type="ORF">GHNINEIG_02097</name>
</gene>
<dbReference type="InterPro" id="IPR000073">
    <property type="entry name" value="AB_hydrolase_1"/>
</dbReference>